<keyword evidence="10" id="KW-0862">Zinc</keyword>
<dbReference type="InterPro" id="IPR027794">
    <property type="entry name" value="tRNase_Z_dom"/>
</dbReference>
<organism evidence="13 14">
    <name type="scientific">Heterostelium pallidum (strain ATCC 26659 / Pp 5 / PN500)</name>
    <name type="common">Cellular slime mold</name>
    <name type="synonym">Polysphondylium pallidum</name>
    <dbReference type="NCBI Taxonomy" id="670386"/>
    <lineage>
        <taxon>Eukaryota</taxon>
        <taxon>Amoebozoa</taxon>
        <taxon>Evosea</taxon>
        <taxon>Eumycetozoa</taxon>
        <taxon>Dictyostelia</taxon>
        <taxon>Acytosteliales</taxon>
        <taxon>Acytosteliaceae</taxon>
        <taxon>Heterostelium</taxon>
    </lineage>
</organism>
<dbReference type="PANTHER" id="PTHR12553">
    <property type="entry name" value="ZINC PHOSPHODIESTERASE ELAC PROTEIN 2"/>
    <property type="match status" value="1"/>
</dbReference>
<dbReference type="GO" id="GO:0042781">
    <property type="term" value="F:3'-tRNA processing endoribonuclease activity"/>
    <property type="evidence" value="ECO:0007669"/>
    <property type="project" value="UniProtKB-EC"/>
</dbReference>
<dbReference type="Pfam" id="PF12706">
    <property type="entry name" value="Lactamase_B_2"/>
    <property type="match status" value="1"/>
</dbReference>
<feature type="domain" description="tRNase Z endonuclease" evidence="12">
    <location>
        <begin position="14"/>
        <end position="66"/>
    </location>
</feature>
<dbReference type="PANTHER" id="PTHR12553:SF63">
    <property type="entry name" value="RIBONUCLEASE Z"/>
    <property type="match status" value="1"/>
</dbReference>
<evidence type="ECO:0000256" key="9">
    <source>
        <dbReference type="ARBA" id="ARBA00022801"/>
    </source>
</evidence>
<keyword evidence="8" id="KW-0255">Endonuclease</keyword>
<protein>
    <recommendedName>
        <fullName evidence="4">ribonuclease Z</fullName>
        <ecNumber evidence="4">3.1.26.11</ecNumber>
    </recommendedName>
</protein>
<name>D3BME1_HETP5</name>
<dbReference type="InterPro" id="IPR036866">
    <property type="entry name" value="RibonucZ/Hydroxyglut_hydro"/>
</dbReference>
<sequence length="728" mass="82848">MVKSYLDISGEQNDLSASIYAFFDKDRYFFECGEAAQRVYKERSSIKIGKIKTIFLTTLSWDSIGGLIGVFYLLAGIEDCKEVDIYGPPGLYNVFYHSREFLNIELKVNIYEMNSRIPQVLKLEQLTVTTIPITNKKYESMDDQDQQPFRMISYHNYLQLEEWEALMAATCQQRKTMYVNVKEIQEDRLVVDKDLVMCYVGETNKLPGRFYPDRALALGVTKGPMFQALTSGKSVVTKDGNTVTSEQVMDPQQPGTKFAIIRCPSIEYLDSLTTSSYFGKQDNIDDIQIVVHLTPSDVLESERYQQFIKQFKCDTTKHIIVNNENCENYDQLLSSDKEIEKMRHFLPSIFGKRCPERQVKQLSIVESVQHLTCCQKMTRVGLAPPACAGEISFVKMEDEVSEDKKEAKLYEELMKSEKAASLRQLIVDTNAQLESLENKKLYPKVLFTGTGASKPSKERNVTGHLVETIQGKYMLLDCGEGTYGQLMRFFGKEKVTEILKNLDLIWISHNHADHHLGTPLMIERINQVRKGLNLPAVVLIAPSEIVDWLQGLTQVLHATHNGFEFDKQDRLVDECFVRLGIKSWVNAHVDHCENARGAVVEFVDDGFKLSYSGDTRPCENFITSGHGSDLMIHEATFEDDLQGDAIDKKHSTIGEALTVGQKMQAKTSICTHFSQKTKCLNNIGSSVVKPDSYGMSFDFLYVSPYQYPLFKNLLQLIDLEEELKLHIK</sequence>
<evidence type="ECO:0000313" key="13">
    <source>
        <dbReference type="EMBL" id="EFA77153.1"/>
    </source>
</evidence>
<dbReference type="GO" id="GO:0005739">
    <property type="term" value="C:mitochondrion"/>
    <property type="evidence" value="ECO:0007669"/>
    <property type="project" value="TreeGrafter"/>
</dbReference>
<dbReference type="InterPro" id="IPR001279">
    <property type="entry name" value="Metallo-B-lactamas"/>
</dbReference>
<dbReference type="FunCoup" id="D3BME1">
    <property type="interactions" value="735"/>
</dbReference>
<dbReference type="AlphaFoldDB" id="D3BME1"/>
<evidence type="ECO:0000313" key="14">
    <source>
        <dbReference type="Proteomes" id="UP000001396"/>
    </source>
</evidence>
<comment type="cofactor">
    <cofactor evidence="2">
        <name>Zn(2+)</name>
        <dbReference type="ChEBI" id="CHEBI:29105"/>
    </cofactor>
</comment>
<accession>D3BME1</accession>
<keyword evidence="7" id="KW-0479">Metal-binding</keyword>
<dbReference type="EC" id="3.1.26.11" evidence="4"/>
<dbReference type="Proteomes" id="UP000001396">
    <property type="component" value="Unassembled WGS sequence"/>
</dbReference>
<evidence type="ECO:0000256" key="1">
    <source>
        <dbReference type="ARBA" id="ARBA00000402"/>
    </source>
</evidence>
<comment type="caution">
    <text evidence="13">The sequence shown here is derived from an EMBL/GenBank/DDBJ whole genome shotgun (WGS) entry which is preliminary data.</text>
</comment>
<evidence type="ECO:0000259" key="12">
    <source>
        <dbReference type="Pfam" id="PF13691"/>
    </source>
</evidence>
<dbReference type="InParanoid" id="D3BME1"/>
<dbReference type="Pfam" id="PF13691">
    <property type="entry name" value="Lactamase_B_4"/>
    <property type="match status" value="1"/>
</dbReference>
<evidence type="ECO:0000256" key="6">
    <source>
        <dbReference type="ARBA" id="ARBA00022722"/>
    </source>
</evidence>
<gene>
    <name evidence="13" type="ORF">PPL_12361</name>
</gene>
<dbReference type="SUPFAM" id="SSF56281">
    <property type="entry name" value="Metallo-hydrolase/oxidoreductase"/>
    <property type="match status" value="2"/>
</dbReference>
<comment type="catalytic activity">
    <reaction evidence="1">
        <text>Endonucleolytic cleavage of RNA, removing extra 3' nucleotides from tRNA precursor, generating 3' termini of tRNAs. A 3'-hydroxy group is left at the tRNA terminus and a 5'-phosphoryl group is left at the trailer molecule.</text>
        <dbReference type="EC" id="3.1.26.11"/>
    </reaction>
</comment>
<dbReference type="GO" id="GO:1990180">
    <property type="term" value="P:mitochondrial tRNA 3'-end processing"/>
    <property type="evidence" value="ECO:0007669"/>
    <property type="project" value="TreeGrafter"/>
</dbReference>
<keyword evidence="9" id="KW-0378">Hydrolase</keyword>
<dbReference type="OMA" id="TLFRDEM"/>
<proteinExistence type="inferred from homology"/>
<evidence type="ECO:0000256" key="3">
    <source>
        <dbReference type="ARBA" id="ARBA00007823"/>
    </source>
</evidence>
<dbReference type="Gene3D" id="3.60.15.10">
    <property type="entry name" value="Ribonuclease Z/Hydroxyacylglutathione hydrolase-like"/>
    <property type="match status" value="2"/>
</dbReference>
<feature type="domain" description="Metallo-beta-lactamase" evidence="11">
    <location>
        <begin position="474"/>
        <end position="673"/>
    </location>
</feature>
<keyword evidence="5" id="KW-0819">tRNA processing</keyword>
<dbReference type="InterPro" id="IPR047151">
    <property type="entry name" value="RNZ2-like"/>
</dbReference>
<dbReference type="GeneID" id="31367828"/>
<comment type="similarity">
    <text evidence="3">Belongs to the RNase Z family.</text>
</comment>
<evidence type="ECO:0000259" key="11">
    <source>
        <dbReference type="Pfam" id="PF12706"/>
    </source>
</evidence>
<evidence type="ECO:0000256" key="10">
    <source>
        <dbReference type="ARBA" id="ARBA00022833"/>
    </source>
</evidence>
<dbReference type="RefSeq" id="XP_020429282.1">
    <property type="nucleotide sequence ID" value="XM_020583095.1"/>
</dbReference>
<reference evidence="13 14" key="1">
    <citation type="journal article" date="2011" name="Genome Res.">
        <title>Phylogeny-wide analysis of social amoeba genomes highlights ancient origins for complex intercellular communication.</title>
        <authorList>
            <person name="Heidel A.J."/>
            <person name="Lawal H.M."/>
            <person name="Felder M."/>
            <person name="Schilde C."/>
            <person name="Helps N.R."/>
            <person name="Tunggal B."/>
            <person name="Rivero F."/>
            <person name="John U."/>
            <person name="Schleicher M."/>
            <person name="Eichinger L."/>
            <person name="Platzer M."/>
            <person name="Noegel A.A."/>
            <person name="Schaap P."/>
            <person name="Gloeckner G."/>
        </authorList>
    </citation>
    <scope>NUCLEOTIDE SEQUENCE [LARGE SCALE GENOMIC DNA]</scope>
    <source>
        <strain evidence="14">ATCC 26659 / Pp 5 / PN500</strain>
    </source>
</reference>
<evidence type="ECO:0000256" key="2">
    <source>
        <dbReference type="ARBA" id="ARBA00001947"/>
    </source>
</evidence>
<evidence type="ECO:0000256" key="8">
    <source>
        <dbReference type="ARBA" id="ARBA00022759"/>
    </source>
</evidence>
<keyword evidence="14" id="KW-1185">Reference proteome</keyword>
<evidence type="ECO:0000256" key="4">
    <source>
        <dbReference type="ARBA" id="ARBA00012477"/>
    </source>
</evidence>
<evidence type="ECO:0000256" key="7">
    <source>
        <dbReference type="ARBA" id="ARBA00022723"/>
    </source>
</evidence>
<dbReference type="EMBL" id="ADBJ01000043">
    <property type="protein sequence ID" value="EFA77153.1"/>
    <property type="molecule type" value="Genomic_DNA"/>
</dbReference>
<evidence type="ECO:0000256" key="5">
    <source>
        <dbReference type="ARBA" id="ARBA00022694"/>
    </source>
</evidence>
<dbReference type="GO" id="GO:0046872">
    <property type="term" value="F:metal ion binding"/>
    <property type="evidence" value="ECO:0007669"/>
    <property type="project" value="UniProtKB-KW"/>
</dbReference>
<dbReference type="CDD" id="cd07718">
    <property type="entry name" value="RNaseZ_ELAC1_ELAC2-C-term-like_MBL-fold"/>
    <property type="match status" value="1"/>
</dbReference>
<dbReference type="STRING" id="670386.D3BME1"/>
<keyword evidence="6" id="KW-0540">Nuclease</keyword>